<keyword evidence="3" id="KW-0966">Cell projection</keyword>
<name>A0A2X2HK00_9GAMM</name>
<sequence length="134" mass="14220">MKYSMAIICLLAPLSLQAASGSWVADSVGATLEHGGERGESPGLRAPNELPNANARITSVSWRYRLLATEPAGMQVQLCSLTRCIALSGGSGSSTGLQGEPANAELRFVYYVQARGSLNPPLRVISNQVIVNYQ</sequence>
<accession>A0A2X2HK00</accession>
<dbReference type="Proteomes" id="UP000255529">
    <property type="component" value="Unassembled WGS sequence"/>
</dbReference>
<protein>
    <submittedName>
        <fullName evidence="2 3">Flagellar protein FlhE</fullName>
    </submittedName>
</protein>
<keyword evidence="3" id="KW-0969">Cilium</keyword>
<evidence type="ECO:0000313" key="5">
    <source>
        <dbReference type="Proteomes" id="UP001558101"/>
    </source>
</evidence>
<proteinExistence type="predicted"/>
<dbReference type="AlphaFoldDB" id="A0A2X2HK00"/>
<evidence type="ECO:0000313" key="2">
    <source>
        <dbReference type="EMBL" id="MEX3172706.1"/>
    </source>
</evidence>
<evidence type="ECO:0000313" key="3">
    <source>
        <dbReference type="EMBL" id="SUI84610.1"/>
    </source>
</evidence>
<feature type="chain" id="PRO_5030061369" evidence="1">
    <location>
        <begin position="19"/>
        <end position="134"/>
    </location>
</feature>
<dbReference type="EMBL" id="UGYN01000002">
    <property type="protein sequence ID" value="SUI84610.1"/>
    <property type="molecule type" value="Genomic_DNA"/>
</dbReference>
<evidence type="ECO:0000256" key="1">
    <source>
        <dbReference type="SAM" id="SignalP"/>
    </source>
</evidence>
<organism evidence="3 4">
    <name type="scientific">Serratia quinivorans</name>
    <dbReference type="NCBI Taxonomy" id="137545"/>
    <lineage>
        <taxon>Bacteria</taxon>
        <taxon>Pseudomonadati</taxon>
        <taxon>Pseudomonadota</taxon>
        <taxon>Gammaproteobacteria</taxon>
        <taxon>Enterobacterales</taxon>
        <taxon>Yersiniaceae</taxon>
        <taxon>Serratia</taxon>
    </lineage>
</organism>
<feature type="signal peptide" evidence="1">
    <location>
        <begin position="1"/>
        <end position="18"/>
    </location>
</feature>
<keyword evidence="5" id="KW-1185">Reference proteome</keyword>
<dbReference type="Pfam" id="PF06366">
    <property type="entry name" value="FlhE"/>
    <property type="match status" value="1"/>
</dbReference>
<keyword evidence="1" id="KW-0732">Signal</keyword>
<reference evidence="2 5" key="2">
    <citation type="submission" date="2024-07" db="EMBL/GenBank/DDBJ databases">
        <title>Genomes of novel Serratia strains from suburban soil.</title>
        <authorList>
            <person name="Markert E.X."/>
            <person name="Severe K."/>
            <person name="Severe L."/>
            <person name="Twing K.I."/>
            <person name="Ward L.M."/>
        </authorList>
    </citation>
    <scope>NUCLEOTIDE SEQUENCE [LARGE SCALE GENOMIC DNA]</scope>
    <source>
        <strain evidence="2 5">3C-UT</strain>
    </source>
</reference>
<dbReference type="GeneID" id="74951322"/>
<dbReference type="EMBL" id="JBFQXQ010000001">
    <property type="protein sequence ID" value="MEX3172706.1"/>
    <property type="molecule type" value="Genomic_DNA"/>
</dbReference>
<dbReference type="Proteomes" id="UP001558101">
    <property type="component" value="Unassembled WGS sequence"/>
</dbReference>
<reference evidence="3 4" key="1">
    <citation type="submission" date="2018-06" db="EMBL/GenBank/DDBJ databases">
        <authorList>
            <consortium name="Pathogen Informatics"/>
            <person name="Doyle S."/>
        </authorList>
    </citation>
    <scope>NUCLEOTIDE SEQUENCE [LARGE SCALE GENOMIC DNA]</scope>
    <source>
        <strain evidence="3 4">NCTC11544</strain>
    </source>
</reference>
<keyword evidence="3" id="KW-0282">Flagellum</keyword>
<dbReference type="RefSeq" id="WP_012145697.1">
    <property type="nucleotide sequence ID" value="NZ_CAMIRZ010000001.1"/>
</dbReference>
<gene>
    <name evidence="3" type="primary">flhE</name>
    <name evidence="2" type="ORF">AB4M04_11490</name>
    <name evidence="3" type="ORF">NCTC11544_04610</name>
</gene>
<dbReference type="InterPro" id="IPR009420">
    <property type="entry name" value="FlhE"/>
</dbReference>
<evidence type="ECO:0000313" key="4">
    <source>
        <dbReference type="Proteomes" id="UP000255529"/>
    </source>
</evidence>